<accession>A0A4Q8QFX8</accession>
<reference evidence="2 3" key="1">
    <citation type="submission" date="2019-02" db="EMBL/GenBank/DDBJ databases">
        <title>Draft genome sequence of Muricauda sp. 176CP4-71.</title>
        <authorList>
            <person name="Park J.-S."/>
        </authorList>
    </citation>
    <scope>NUCLEOTIDE SEQUENCE [LARGE SCALE GENOMIC DNA]</scope>
    <source>
        <strain evidence="2 3">176CP4-71</strain>
    </source>
</reference>
<dbReference type="EMBL" id="SGIU01000001">
    <property type="protein sequence ID" value="TAI49425.1"/>
    <property type="molecule type" value="Genomic_DNA"/>
</dbReference>
<sequence>MKVSPEQALKTLAGQESPFIHLFEHGTLLLEIYKPDKVDFQQPHTRDEVYIVISGTGEFLNGTERVNFSAGDFLFVPAGVEHRFENFTDDFATWVLFYGPEGGEKP</sequence>
<dbReference type="Proteomes" id="UP000291981">
    <property type="component" value="Unassembled WGS sequence"/>
</dbReference>
<dbReference type="RefSeq" id="WP_130611290.1">
    <property type="nucleotide sequence ID" value="NZ_SGIU01000001.1"/>
</dbReference>
<proteinExistence type="predicted"/>
<dbReference type="SUPFAM" id="SSF51182">
    <property type="entry name" value="RmlC-like cupins"/>
    <property type="match status" value="1"/>
</dbReference>
<evidence type="ECO:0000313" key="2">
    <source>
        <dbReference type="EMBL" id="TAI49425.1"/>
    </source>
</evidence>
<dbReference type="InterPro" id="IPR013096">
    <property type="entry name" value="Cupin_2"/>
</dbReference>
<evidence type="ECO:0000313" key="3">
    <source>
        <dbReference type="Proteomes" id="UP000291981"/>
    </source>
</evidence>
<feature type="domain" description="Cupin type-2" evidence="1">
    <location>
        <begin position="32"/>
        <end position="96"/>
    </location>
</feature>
<dbReference type="AlphaFoldDB" id="A0A4Q8QFX8"/>
<dbReference type="Gene3D" id="2.60.120.10">
    <property type="entry name" value="Jelly Rolls"/>
    <property type="match status" value="1"/>
</dbReference>
<protein>
    <submittedName>
        <fullName evidence="2">Cupin domain-containing protein</fullName>
    </submittedName>
</protein>
<dbReference type="Pfam" id="PF07883">
    <property type="entry name" value="Cupin_2"/>
    <property type="match status" value="1"/>
</dbReference>
<dbReference type="InterPro" id="IPR014710">
    <property type="entry name" value="RmlC-like_jellyroll"/>
</dbReference>
<dbReference type="InterPro" id="IPR011051">
    <property type="entry name" value="RmlC_Cupin_sf"/>
</dbReference>
<gene>
    <name evidence="2" type="ORF">EW142_06395</name>
</gene>
<name>A0A4Q8QFX8_9FLAO</name>
<dbReference type="CDD" id="cd02208">
    <property type="entry name" value="cupin_RmlC-like"/>
    <property type="match status" value="1"/>
</dbReference>
<dbReference type="OrthoDB" id="2620172at2"/>
<keyword evidence="3" id="KW-1185">Reference proteome</keyword>
<evidence type="ECO:0000259" key="1">
    <source>
        <dbReference type="Pfam" id="PF07883"/>
    </source>
</evidence>
<organism evidence="2 3">
    <name type="scientific">Flagellimonas allohymeniacidonis</name>
    <dbReference type="NCBI Taxonomy" id="2517819"/>
    <lineage>
        <taxon>Bacteria</taxon>
        <taxon>Pseudomonadati</taxon>
        <taxon>Bacteroidota</taxon>
        <taxon>Flavobacteriia</taxon>
        <taxon>Flavobacteriales</taxon>
        <taxon>Flavobacteriaceae</taxon>
        <taxon>Flagellimonas</taxon>
    </lineage>
</organism>
<comment type="caution">
    <text evidence="2">The sequence shown here is derived from an EMBL/GenBank/DDBJ whole genome shotgun (WGS) entry which is preliminary data.</text>
</comment>